<evidence type="ECO:0000313" key="1">
    <source>
        <dbReference type="EMBL" id="GBM90976.1"/>
    </source>
</evidence>
<dbReference type="EMBL" id="BGPR01190890">
    <property type="protein sequence ID" value="GBM90976.1"/>
    <property type="molecule type" value="Genomic_DNA"/>
</dbReference>
<keyword evidence="2" id="KW-1185">Reference proteome</keyword>
<name>A0A4Y2JPB6_ARAVE</name>
<dbReference type="Proteomes" id="UP000499080">
    <property type="component" value="Unassembled WGS sequence"/>
</dbReference>
<gene>
    <name evidence="1" type="ORF">AVEN_77437_1</name>
</gene>
<dbReference type="AlphaFoldDB" id="A0A4Y2JPB6"/>
<organism evidence="1 2">
    <name type="scientific">Araneus ventricosus</name>
    <name type="common">Orbweaver spider</name>
    <name type="synonym">Epeira ventricosa</name>
    <dbReference type="NCBI Taxonomy" id="182803"/>
    <lineage>
        <taxon>Eukaryota</taxon>
        <taxon>Metazoa</taxon>
        <taxon>Ecdysozoa</taxon>
        <taxon>Arthropoda</taxon>
        <taxon>Chelicerata</taxon>
        <taxon>Arachnida</taxon>
        <taxon>Araneae</taxon>
        <taxon>Araneomorphae</taxon>
        <taxon>Entelegynae</taxon>
        <taxon>Araneoidea</taxon>
        <taxon>Araneidae</taxon>
        <taxon>Araneus</taxon>
    </lineage>
</organism>
<reference evidence="1 2" key="1">
    <citation type="journal article" date="2019" name="Sci. Rep.">
        <title>Orb-weaving spider Araneus ventricosus genome elucidates the spidroin gene catalogue.</title>
        <authorList>
            <person name="Kono N."/>
            <person name="Nakamura H."/>
            <person name="Ohtoshi R."/>
            <person name="Moran D.A.P."/>
            <person name="Shinohara A."/>
            <person name="Yoshida Y."/>
            <person name="Fujiwara M."/>
            <person name="Mori M."/>
            <person name="Tomita M."/>
            <person name="Arakawa K."/>
        </authorList>
    </citation>
    <scope>NUCLEOTIDE SEQUENCE [LARGE SCALE GENOMIC DNA]</scope>
</reference>
<sequence length="113" mass="12441">MLPINRASVERAKGIGLNRDFSTVPTGSCNSVCVLGRYSTTRCSPGRITTAINPPQFICFRKAYYRERVLLSGPENSLVLSSFFFPTIPEGSNCLRGPTCHRASWQPRQSATA</sequence>
<proteinExistence type="predicted"/>
<evidence type="ECO:0000313" key="2">
    <source>
        <dbReference type="Proteomes" id="UP000499080"/>
    </source>
</evidence>
<comment type="caution">
    <text evidence="1">The sequence shown here is derived from an EMBL/GenBank/DDBJ whole genome shotgun (WGS) entry which is preliminary data.</text>
</comment>
<accession>A0A4Y2JPB6</accession>
<protein>
    <submittedName>
        <fullName evidence="1">Uncharacterized protein</fullName>
    </submittedName>
</protein>
<feature type="non-terminal residue" evidence="1">
    <location>
        <position position="113"/>
    </location>
</feature>